<name>A0A0F9ALZ5_9ZZZZ</name>
<feature type="non-terminal residue" evidence="1">
    <location>
        <position position="1"/>
    </location>
</feature>
<gene>
    <name evidence="1" type="ORF">LCGC14_2895990</name>
</gene>
<sequence length="32" mass="3616">IEQILGDVKNTTESIKSIVKHLSNTHKLNIEL</sequence>
<accession>A0A0F9ALZ5</accession>
<protein>
    <submittedName>
        <fullName evidence="1">Uncharacterized protein</fullName>
    </submittedName>
</protein>
<dbReference type="AlphaFoldDB" id="A0A0F9ALZ5"/>
<comment type="caution">
    <text evidence="1">The sequence shown here is derived from an EMBL/GenBank/DDBJ whole genome shotgun (WGS) entry which is preliminary data.</text>
</comment>
<organism evidence="1">
    <name type="scientific">marine sediment metagenome</name>
    <dbReference type="NCBI Taxonomy" id="412755"/>
    <lineage>
        <taxon>unclassified sequences</taxon>
        <taxon>metagenomes</taxon>
        <taxon>ecological metagenomes</taxon>
    </lineage>
</organism>
<dbReference type="EMBL" id="LAZR01056883">
    <property type="protein sequence ID" value="KKK73221.1"/>
    <property type="molecule type" value="Genomic_DNA"/>
</dbReference>
<reference evidence="1" key="1">
    <citation type="journal article" date="2015" name="Nature">
        <title>Complex archaea that bridge the gap between prokaryotes and eukaryotes.</title>
        <authorList>
            <person name="Spang A."/>
            <person name="Saw J.H."/>
            <person name="Jorgensen S.L."/>
            <person name="Zaremba-Niedzwiedzka K."/>
            <person name="Martijn J."/>
            <person name="Lind A.E."/>
            <person name="van Eijk R."/>
            <person name="Schleper C."/>
            <person name="Guy L."/>
            <person name="Ettema T.J."/>
        </authorList>
    </citation>
    <scope>NUCLEOTIDE SEQUENCE</scope>
</reference>
<proteinExistence type="predicted"/>
<evidence type="ECO:0000313" key="1">
    <source>
        <dbReference type="EMBL" id="KKK73221.1"/>
    </source>
</evidence>